<feature type="transmembrane region" description="Helical" evidence="1">
    <location>
        <begin position="35"/>
        <end position="54"/>
    </location>
</feature>
<feature type="signal peptide" evidence="2">
    <location>
        <begin position="1"/>
        <end position="16"/>
    </location>
</feature>
<protein>
    <submittedName>
        <fullName evidence="3">Uncharacterized protein</fullName>
    </submittedName>
</protein>
<proteinExistence type="predicted"/>
<sequence length="104" mass="11913">MTWGLAVLLCIEGVAMLYYPSVSHCEEGLEHAIPHYITTYAPLLLVIIVNPILFKRTVSAVATLLKGRQGIYTENERRLGTEIQIRFFQDYVGFHDMLVFQCHQ</sequence>
<dbReference type="EMBL" id="CATNWA010006357">
    <property type="protein sequence ID" value="CAI9551923.1"/>
    <property type="molecule type" value="Genomic_DNA"/>
</dbReference>
<comment type="caution">
    <text evidence="3">The sequence shown here is derived from an EMBL/GenBank/DDBJ whole genome shotgun (WGS) entry which is preliminary data.</text>
</comment>
<dbReference type="Gene3D" id="1.20.1070.10">
    <property type="entry name" value="Rhodopsin 7-helix transmembrane proteins"/>
    <property type="match status" value="1"/>
</dbReference>
<organism evidence="3 4">
    <name type="scientific">Staurois parvus</name>
    <dbReference type="NCBI Taxonomy" id="386267"/>
    <lineage>
        <taxon>Eukaryota</taxon>
        <taxon>Metazoa</taxon>
        <taxon>Chordata</taxon>
        <taxon>Craniata</taxon>
        <taxon>Vertebrata</taxon>
        <taxon>Euteleostomi</taxon>
        <taxon>Amphibia</taxon>
        <taxon>Batrachia</taxon>
        <taxon>Anura</taxon>
        <taxon>Neobatrachia</taxon>
        <taxon>Ranoidea</taxon>
        <taxon>Ranidae</taxon>
        <taxon>Staurois</taxon>
    </lineage>
</organism>
<reference evidence="3" key="1">
    <citation type="submission" date="2023-05" db="EMBL/GenBank/DDBJ databases">
        <authorList>
            <person name="Stuckert A."/>
        </authorList>
    </citation>
    <scope>NUCLEOTIDE SEQUENCE</scope>
</reference>
<keyword evidence="1" id="KW-0472">Membrane</keyword>
<dbReference type="InterPro" id="IPR001414">
    <property type="entry name" value="GPR143"/>
</dbReference>
<gene>
    <name evidence="3" type="ORF">SPARVUS_LOCUS3808840</name>
</gene>
<keyword evidence="1" id="KW-0812">Transmembrane</keyword>
<keyword evidence="2" id="KW-0732">Signal</keyword>
<dbReference type="Proteomes" id="UP001162483">
    <property type="component" value="Unassembled WGS sequence"/>
</dbReference>
<name>A0ABN9BWD3_9NEOB</name>
<keyword evidence="1" id="KW-1133">Transmembrane helix</keyword>
<evidence type="ECO:0000313" key="3">
    <source>
        <dbReference type="EMBL" id="CAI9551923.1"/>
    </source>
</evidence>
<dbReference type="PRINTS" id="PR00965">
    <property type="entry name" value="OCULARALBNSM"/>
</dbReference>
<accession>A0ABN9BWD3</accession>
<feature type="chain" id="PRO_5046020380" evidence="2">
    <location>
        <begin position="17"/>
        <end position="104"/>
    </location>
</feature>
<dbReference type="PANTHER" id="PTHR15177">
    <property type="entry name" value="G-PROTEIN COUPLED RECEPTOR 143"/>
    <property type="match status" value="1"/>
</dbReference>
<dbReference type="Pfam" id="PF02101">
    <property type="entry name" value="Ocular_alb"/>
    <property type="match status" value="1"/>
</dbReference>
<evidence type="ECO:0000313" key="4">
    <source>
        <dbReference type="Proteomes" id="UP001162483"/>
    </source>
</evidence>
<keyword evidence="4" id="KW-1185">Reference proteome</keyword>
<dbReference type="PANTHER" id="PTHR15177:SF2">
    <property type="entry name" value="G-PROTEIN COUPLED RECEPTOR 143"/>
    <property type="match status" value="1"/>
</dbReference>
<evidence type="ECO:0000256" key="2">
    <source>
        <dbReference type="SAM" id="SignalP"/>
    </source>
</evidence>
<evidence type="ECO:0000256" key="1">
    <source>
        <dbReference type="SAM" id="Phobius"/>
    </source>
</evidence>